<evidence type="ECO:0000313" key="3">
    <source>
        <dbReference type="EMBL" id="CAF1477083.1"/>
    </source>
</evidence>
<reference evidence="1" key="1">
    <citation type="submission" date="2021-02" db="EMBL/GenBank/DDBJ databases">
        <authorList>
            <person name="Nowell W R."/>
        </authorList>
    </citation>
    <scope>NUCLEOTIDE SEQUENCE</scope>
</reference>
<dbReference type="EMBL" id="CAJNOL010002222">
    <property type="protein sequence ID" value="CAF1477083.1"/>
    <property type="molecule type" value="Genomic_DNA"/>
</dbReference>
<evidence type="ECO:0000313" key="4">
    <source>
        <dbReference type="EMBL" id="CAF3899555.1"/>
    </source>
</evidence>
<dbReference type="Proteomes" id="UP000663864">
    <property type="component" value="Unassembled WGS sequence"/>
</dbReference>
<organism evidence="1 5">
    <name type="scientific">Rotaria sordida</name>
    <dbReference type="NCBI Taxonomy" id="392033"/>
    <lineage>
        <taxon>Eukaryota</taxon>
        <taxon>Metazoa</taxon>
        <taxon>Spiralia</taxon>
        <taxon>Gnathifera</taxon>
        <taxon>Rotifera</taxon>
        <taxon>Eurotatoria</taxon>
        <taxon>Bdelloidea</taxon>
        <taxon>Philodinida</taxon>
        <taxon>Philodinidae</taxon>
        <taxon>Rotaria</taxon>
    </lineage>
</organism>
<evidence type="ECO:0000313" key="5">
    <source>
        <dbReference type="Proteomes" id="UP000663864"/>
    </source>
</evidence>
<dbReference type="Proteomes" id="UP000663854">
    <property type="component" value="Unassembled WGS sequence"/>
</dbReference>
<dbReference type="EMBL" id="CAJOBD010002673">
    <property type="protein sequence ID" value="CAF3899555.1"/>
    <property type="molecule type" value="Genomic_DNA"/>
</dbReference>
<protein>
    <submittedName>
        <fullName evidence="1">Uncharacterized protein</fullName>
    </submittedName>
</protein>
<evidence type="ECO:0000313" key="1">
    <source>
        <dbReference type="EMBL" id="CAF1199760.1"/>
    </source>
</evidence>
<keyword evidence="6" id="KW-1185">Reference proteome</keyword>
<sequence length="91" mass="10404">MGNCSFILQSSSEVSSAMQTIDLDNYSLLIDSSQAQLRISALFAIVGKYINSSNGQLQWYHEEEQFEIPKGIRRLHIDLKIYGNDNLCFRE</sequence>
<dbReference type="EMBL" id="CAJNOT010001441">
    <property type="protein sequence ID" value="CAF1199760.1"/>
    <property type="molecule type" value="Genomic_DNA"/>
</dbReference>
<dbReference type="AlphaFoldDB" id="A0A814WKR9"/>
<gene>
    <name evidence="4" type="ORF">JBS370_LOCUS20800</name>
    <name evidence="3" type="ORF">JXQ802_LOCUS39085</name>
    <name evidence="2" type="ORF">PYM288_LOCUS24961</name>
    <name evidence="1" type="ORF">ZHD862_LOCUS22774</name>
</gene>
<comment type="caution">
    <text evidence="1">The sequence shown here is derived from an EMBL/GenBank/DDBJ whole genome shotgun (WGS) entry which is preliminary data.</text>
</comment>
<dbReference type="EMBL" id="CAJNOH010001310">
    <property type="protein sequence ID" value="CAF1202588.1"/>
    <property type="molecule type" value="Genomic_DNA"/>
</dbReference>
<dbReference type="Proteomes" id="UP000663836">
    <property type="component" value="Unassembled WGS sequence"/>
</dbReference>
<dbReference type="Proteomes" id="UP000663870">
    <property type="component" value="Unassembled WGS sequence"/>
</dbReference>
<name>A0A814WKR9_9BILA</name>
<evidence type="ECO:0000313" key="6">
    <source>
        <dbReference type="Proteomes" id="UP000663870"/>
    </source>
</evidence>
<evidence type="ECO:0000313" key="2">
    <source>
        <dbReference type="EMBL" id="CAF1202588.1"/>
    </source>
</evidence>
<proteinExistence type="predicted"/>
<accession>A0A814WKR9</accession>